<evidence type="ECO:0000256" key="1">
    <source>
        <dbReference type="SAM" id="MobiDB-lite"/>
    </source>
</evidence>
<gene>
    <name evidence="2" type="ORF">HJG59_010826</name>
</gene>
<protein>
    <submittedName>
        <fullName evidence="2">Uncharacterized protein</fullName>
    </submittedName>
</protein>
<reference evidence="2 3" key="1">
    <citation type="journal article" date="2020" name="Nature">
        <title>Six reference-quality genomes reveal evolution of bat adaptations.</title>
        <authorList>
            <person name="Jebb D."/>
            <person name="Huang Z."/>
            <person name="Pippel M."/>
            <person name="Hughes G.M."/>
            <person name="Lavrichenko K."/>
            <person name="Devanna P."/>
            <person name="Winkler S."/>
            <person name="Jermiin L.S."/>
            <person name="Skirmuntt E.C."/>
            <person name="Katzourakis A."/>
            <person name="Burkitt-Gray L."/>
            <person name="Ray D.A."/>
            <person name="Sullivan K.A.M."/>
            <person name="Roscito J.G."/>
            <person name="Kirilenko B.M."/>
            <person name="Davalos L.M."/>
            <person name="Corthals A.P."/>
            <person name="Power M.L."/>
            <person name="Jones G."/>
            <person name="Ransome R.D."/>
            <person name="Dechmann D.K.N."/>
            <person name="Locatelli A.G."/>
            <person name="Puechmaille S.J."/>
            <person name="Fedrigo O."/>
            <person name="Jarvis E.D."/>
            <person name="Hiller M."/>
            <person name="Vernes S.C."/>
            <person name="Myers E.W."/>
            <person name="Teeling E.C."/>
        </authorList>
    </citation>
    <scope>NUCLEOTIDE SEQUENCE [LARGE SCALE GENOMIC DNA]</scope>
    <source>
        <strain evidence="2">MMolMol1</strain>
        <tissue evidence="2">Muscle</tissue>
    </source>
</reference>
<proteinExistence type="predicted"/>
<organism evidence="2 3">
    <name type="scientific">Molossus molossus</name>
    <name type="common">Pallas' mastiff bat</name>
    <name type="synonym">Vespertilio molossus</name>
    <dbReference type="NCBI Taxonomy" id="27622"/>
    <lineage>
        <taxon>Eukaryota</taxon>
        <taxon>Metazoa</taxon>
        <taxon>Chordata</taxon>
        <taxon>Craniata</taxon>
        <taxon>Vertebrata</taxon>
        <taxon>Euteleostomi</taxon>
        <taxon>Mammalia</taxon>
        <taxon>Eutheria</taxon>
        <taxon>Laurasiatheria</taxon>
        <taxon>Chiroptera</taxon>
        <taxon>Yangochiroptera</taxon>
        <taxon>Molossidae</taxon>
        <taxon>Molossus</taxon>
    </lineage>
</organism>
<dbReference type="AlphaFoldDB" id="A0A7J8HZY3"/>
<keyword evidence="3" id="KW-1185">Reference proteome</keyword>
<dbReference type="InParanoid" id="A0A7J8HZY3"/>
<accession>A0A7J8HZY3</accession>
<evidence type="ECO:0000313" key="2">
    <source>
        <dbReference type="EMBL" id="KAF6477933.1"/>
    </source>
</evidence>
<sequence length="139" mass="15277">MIKHCLSQGPGPEEQLCFGGTRPVSYTLHHLLAPPPPQSHTLPDTITIWEISFKTQNQCLGADFKQYGLLVCEDNITQVEKAAQFRQPRQKMHLPVWKDRRTLLERALGAPVHVWQGPVGSHPSMAGGQAGPDPSPSGP</sequence>
<dbReference type="Proteomes" id="UP000550707">
    <property type="component" value="Unassembled WGS sequence"/>
</dbReference>
<comment type="caution">
    <text evidence="2">The sequence shown here is derived from an EMBL/GenBank/DDBJ whole genome shotgun (WGS) entry which is preliminary data.</text>
</comment>
<name>A0A7J8HZY3_MOLMO</name>
<evidence type="ECO:0000313" key="3">
    <source>
        <dbReference type="Proteomes" id="UP000550707"/>
    </source>
</evidence>
<feature type="region of interest" description="Disordered" evidence="1">
    <location>
        <begin position="118"/>
        <end position="139"/>
    </location>
</feature>
<dbReference type="EMBL" id="JACASF010000005">
    <property type="protein sequence ID" value="KAF6477933.1"/>
    <property type="molecule type" value="Genomic_DNA"/>
</dbReference>